<dbReference type="EMBL" id="OKRB01000072">
    <property type="protein sequence ID" value="SPE18831.1"/>
    <property type="molecule type" value="Genomic_DNA"/>
</dbReference>
<reference evidence="3" key="1">
    <citation type="submission" date="2018-02" db="EMBL/GenBank/DDBJ databases">
        <authorList>
            <person name="Hausmann B."/>
        </authorList>
    </citation>
    <scope>NUCLEOTIDE SEQUENCE [LARGE SCALE GENOMIC DNA]</scope>
    <source>
        <strain evidence="3">Peat soil MAG SbA5</strain>
    </source>
</reference>
<dbReference type="AlphaFoldDB" id="A0A2N9L6G5"/>
<feature type="region of interest" description="Disordered" evidence="1">
    <location>
        <begin position="1"/>
        <end position="30"/>
    </location>
</feature>
<evidence type="ECO:0000313" key="3">
    <source>
        <dbReference type="Proteomes" id="UP000239735"/>
    </source>
</evidence>
<evidence type="ECO:0000256" key="1">
    <source>
        <dbReference type="SAM" id="MobiDB-lite"/>
    </source>
</evidence>
<organism evidence="2 3">
    <name type="scientific">Candidatus Sulfuritelmatomonas gaucii</name>
    <dbReference type="NCBI Taxonomy" id="2043161"/>
    <lineage>
        <taxon>Bacteria</taxon>
        <taxon>Pseudomonadati</taxon>
        <taxon>Acidobacteriota</taxon>
        <taxon>Terriglobia</taxon>
        <taxon>Terriglobales</taxon>
        <taxon>Acidobacteriaceae</taxon>
        <taxon>Candidatus Sulfuritelmatomonas</taxon>
    </lineage>
</organism>
<evidence type="ECO:0000313" key="2">
    <source>
        <dbReference type="EMBL" id="SPE18831.1"/>
    </source>
</evidence>
<accession>A0A2N9L6G5</accession>
<sequence>MGRHRVSAGARFGQPSLQGEVADSEAGLSSAGFGQKAEQLMVRRPQLREAVHANCSPDLSFRILGAMA</sequence>
<proteinExistence type="predicted"/>
<name>A0A2N9L6G5_9BACT</name>
<protein>
    <submittedName>
        <fullName evidence="2">Uncharacterized protein</fullName>
    </submittedName>
</protein>
<dbReference type="Proteomes" id="UP000239735">
    <property type="component" value="Unassembled WGS sequence"/>
</dbReference>
<gene>
    <name evidence="2" type="ORF">SBA5_170060</name>
</gene>